<dbReference type="InterPro" id="IPR012340">
    <property type="entry name" value="NA-bd_OB-fold"/>
</dbReference>
<dbReference type="InterPro" id="IPR022272">
    <property type="entry name" value="Lipocalin_CS"/>
</dbReference>
<organism evidence="2 3">
    <name type="scientific">Corynebacterium imitans</name>
    <dbReference type="NCBI Taxonomy" id="156978"/>
    <lineage>
        <taxon>Bacteria</taxon>
        <taxon>Bacillati</taxon>
        <taxon>Actinomycetota</taxon>
        <taxon>Actinomycetes</taxon>
        <taxon>Mycobacteriales</taxon>
        <taxon>Corynebacteriaceae</taxon>
        <taxon>Corynebacterium</taxon>
    </lineage>
</organism>
<name>A0A239ZHP0_9CORY</name>
<dbReference type="Gene3D" id="2.40.50.140">
    <property type="entry name" value="Nucleic acid-binding proteins"/>
    <property type="match status" value="1"/>
</dbReference>
<dbReference type="RefSeq" id="WP_051904820.1">
    <property type="nucleotide sequence ID" value="NZ_CP009211.1"/>
</dbReference>
<feature type="region of interest" description="Disordered" evidence="1">
    <location>
        <begin position="183"/>
        <end position="240"/>
    </location>
</feature>
<reference evidence="2 3" key="1">
    <citation type="submission" date="2017-06" db="EMBL/GenBank/DDBJ databases">
        <authorList>
            <consortium name="Pathogen Informatics"/>
        </authorList>
    </citation>
    <scope>NUCLEOTIDE SEQUENCE [LARGE SCALE GENOMIC DNA]</scope>
    <source>
        <strain evidence="2 3">NCTC13015</strain>
    </source>
</reference>
<dbReference type="PROSITE" id="PS00213">
    <property type="entry name" value="LIPOCALIN"/>
    <property type="match status" value="1"/>
</dbReference>
<evidence type="ECO:0000256" key="1">
    <source>
        <dbReference type="SAM" id="MobiDB-lite"/>
    </source>
</evidence>
<evidence type="ECO:0000313" key="3">
    <source>
        <dbReference type="Proteomes" id="UP000215374"/>
    </source>
</evidence>
<dbReference type="EMBL" id="LT906467">
    <property type="protein sequence ID" value="SNV70529.1"/>
    <property type="molecule type" value="Genomic_DNA"/>
</dbReference>
<protein>
    <submittedName>
        <fullName evidence="2">Phage protein</fullName>
    </submittedName>
</protein>
<proteinExistence type="predicted"/>
<dbReference type="Pfam" id="PF10991">
    <property type="entry name" value="Enc34_ssDNA-bd"/>
    <property type="match status" value="1"/>
</dbReference>
<accession>A0A239ZHP0</accession>
<dbReference type="OrthoDB" id="9786575at2"/>
<dbReference type="InterPro" id="IPR022595">
    <property type="entry name" value="Enc34_ssDNA-bd"/>
</dbReference>
<dbReference type="Proteomes" id="UP000215374">
    <property type="component" value="Chromosome 1"/>
</dbReference>
<evidence type="ECO:0000313" key="2">
    <source>
        <dbReference type="EMBL" id="SNV70529.1"/>
    </source>
</evidence>
<gene>
    <name evidence="2" type="ORF">SAMEA4535761_01193</name>
</gene>
<feature type="compositionally biased region" description="Low complexity" evidence="1">
    <location>
        <begin position="187"/>
        <end position="232"/>
    </location>
</feature>
<sequence>MAKTDRDVTAYGRLSYPNLFTARAANEQADPKYSATLLIPKSDTATIERIQAAIQAAVQDAVSRGVFKQAIDPAQTKYPPLRDGDKPNDNGEQRGEEFAGHWFIAAKASTKRKPFVVDQSLQPILQEAEIYPGCYINMAVQFFGYKNSGNQGVSASLVGVQFVKDGEQLGGEPLAAEDVFTAIPNTGGAPQAPAQGGFTQQQQPQAPAQGGFTQQQQPQAPAQGGFTQQQQPPAAPNLGF</sequence>
<dbReference type="SUPFAM" id="SSF50249">
    <property type="entry name" value="Nucleic acid-binding proteins"/>
    <property type="match status" value="1"/>
</dbReference>
<feature type="compositionally biased region" description="Basic and acidic residues" evidence="1">
    <location>
        <begin position="80"/>
        <end position="94"/>
    </location>
</feature>
<feature type="region of interest" description="Disordered" evidence="1">
    <location>
        <begin position="74"/>
        <end position="94"/>
    </location>
</feature>
<dbReference type="AlphaFoldDB" id="A0A239ZHP0"/>